<dbReference type="InterPro" id="IPR051906">
    <property type="entry name" value="TolC-like"/>
</dbReference>
<sequence>MNLKITHILFLLLLVSLPIKAQESWSLDECINYAVSHNLELNNQAYTVASSKETHKQAIRNLLPSINGSADYVIRYGRSTDPNNNNIIDTDFFSNNYGLNSSIDIFRGFQRVNTIKATKYIYKAVQEDAQQQKYLLAFRVMSAFYDIRFYQGLLEITEEQVSISDTNYAFVKKQLELGLIAQADMYEAESVLLTDKLAVTQAENQLAAAKLNLIQEMNLEGVSTIDLKTDVLNIQENLVETTKTDSVYTKAQAFLPSIKSGQLRVKAAEKEVAIARGGLYPSISLFAGYGTGYYETNIDDISREIISFKNQIRDNASRSIGVSVNIPISNKWSGRSQVKQQKIALQQAENNLKIQEQELYKLIQQLVQEKSALEIENLQSIQKLKAQELSFSIAQKKYEKEMISAVELYQAKVLYTTAKNENLQVQIRLKVNQSTLAFYQGLPVFTIN</sequence>
<keyword evidence="11" id="KW-1185">Reference proteome</keyword>
<evidence type="ECO:0000256" key="2">
    <source>
        <dbReference type="ARBA" id="ARBA00007613"/>
    </source>
</evidence>
<name>A0A1K1Q2U6_9FLAO</name>
<feature type="signal peptide" evidence="9">
    <location>
        <begin position="1"/>
        <end position="21"/>
    </location>
</feature>
<dbReference type="OrthoDB" id="9811587at2"/>
<evidence type="ECO:0000313" key="11">
    <source>
        <dbReference type="Proteomes" id="UP000183257"/>
    </source>
</evidence>
<evidence type="ECO:0000313" key="10">
    <source>
        <dbReference type="EMBL" id="SFW54003.1"/>
    </source>
</evidence>
<keyword evidence="5" id="KW-0812">Transmembrane</keyword>
<evidence type="ECO:0000256" key="8">
    <source>
        <dbReference type="SAM" id="Coils"/>
    </source>
</evidence>
<feature type="chain" id="PRO_5012205077" evidence="9">
    <location>
        <begin position="22"/>
        <end position="448"/>
    </location>
</feature>
<dbReference type="GO" id="GO:0015562">
    <property type="term" value="F:efflux transmembrane transporter activity"/>
    <property type="evidence" value="ECO:0007669"/>
    <property type="project" value="InterPro"/>
</dbReference>
<dbReference type="PANTHER" id="PTHR30026">
    <property type="entry name" value="OUTER MEMBRANE PROTEIN TOLC"/>
    <property type="match status" value="1"/>
</dbReference>
<dbReference type="GO" id="GO:0009279">
    <property type="term" value="C:cell outer membrane"/>
    <property type="evidence" value="ECO:0007669"/>
    <property type="project" value="UniProtKB-SubCell"/>
</dbReference>
<dbReference type="InterPro" id="IPR003423">
    <property type="entry name" value="OMP_efflux"/>
</dbReference>
<keyword evidence="6" id="KW-0472">Membrane</keyword>
<keyword evidence="4" id="KW-1134">Transmembrane beta strand</keyword>
<dbReference type="STRING" id="76595.SAMN05660313_02261"/>
<reference evidence="11" key="1">
    <citation type="submission" date="2016-11" db="EMBL/GenBank/DDBJ databases">
        <authorList>
            <person name="Varghese N."/>
            <person name="Submissions S."/>
        </authorList>
    </citation>
    <scope>NUCLEOTIDE SEQUENCE [LARGE SCALE GENOMIC DNA]</scope>
    <source>
        <strain evidence="11">DSM 24786</strain>
    </source>
</reference>
<comment type="similarity">
    <text evidence="2">Belongs to the outer membrane factor (OMF) (TC 1.B.17) family.</text>
</comment>
<dbReference type="GO" id="GO:0015288">
    <property type="term" value="F:porin activity"/>
    <property type="evidence" value="ECO:0007669"/>
    <property type="project" value="TreeGrafter"/>
</dbReference>
<organism evidence="10 11">
    <name type="scientific">Cellulophaga fucicola</name>
    <dbReference type="NCBI Taxonomy" id="76595"/>
    <lineage>
        <taxon>Bacteria</taxon>
        <taxon>Pseudomonadati</taxon>
        <taxon>Bacteroidota</taxon>
        <taxon>Flavobacteriia</taxon>
        <taxon>Flavobacteriales</taxon>
        <taxon>Flavobacteriaceae</taxon>
        <taxon>Cellulophaga</taxon>
    </lineage>
</organism>
<dbReference type="EMBL" id="FPIY01000003">
    <property type="protein sequence ID" value="SFW54003.1"/>
    <property type="molecule type" value="Genomic_DNA"/>
</dbReference>
<evidence type="ECO:0000256" key="6">
    <source>
        <dbReference type="ARBA" id="ARBA00023136"/>
    </source>
</evidence>
<dbReference type="Pfam" id="PF02321">
    <property type="entry name" value="OEP"/>
    <property type="match status" value="2"/>
</dbReference>
<dbReference type="RefSeq" id="WP_072303908.1">
    <property type="nucleotide sequence ID" value="NZ_FPIY01000003.1"/>
</dbReference>
<evidence type="ECO:0000256" key="5">
    <source>
        <dbReference type="ARBA" id="ARBA00022692"/>
    </source>
</evidence>
<dbReference type="PANTHER" id="PTHR30026:SF20">
    <property type="entry name" value="OUTER MEMBRANE PROTEIN TOLC"/>
    <property type="match status" value="1"/>
</dbReference>
<keyword evidence="9" id="KW-0732">Signal</keyword>
<dbReference type="GO" id="GO:1990281">
    <property type="term" value="C:efflux pump complex"/>
    <property type="evidence" value="ECO:0007669"/>
    <property type="project" value="TreeGrafter"/>
</dbReference>
<comment type="subcellular location">
    <subcellularLocation>
        <location evidence="1">Cell outer membrane</location>
    </subcellularLocation>
</comment>
<dbReference type="Proteomes" id="UP000183257">
    <property type="component" value="Unassembled WGS sequence"/>
</dbReference>
<evidence type="ECO:0000256" key="9">
    <source>
        <dbReference type="SAM" id="SignalP"/>
    </source>
</evidence>
<proteinExistence type="inferred from homology"/>
<feature type="coiled-coil region" evidence="8">
    <location>
        <begin position="338"/>
        <end position="376"/>
    </location>
</feature>
<keyword evidence="3" id="KW-0813">Transport</keyword>
<evidence type="ECO:0000256" key="7">
    <source>
        <dbReference type="ARBA" id="ARBA00023237"/>
    </source>
</evidence>
<dbReference type="SUPFAM" id="SSF56954">
    <property type="entry name" value="Outer membrane efflux proteins (OEP)"/>
    <property type="match status" value="1"/>
</dbReference>
<gene>
    <name evidence="10" type="ORF">SAMN05660313_02261</name>
</gene>
<keyword evidence="7" id="KW-0998">Cell outer membrane</keyword>
<dbReference type="Gene3D" id="1.20.1600.10">
    <property type="entry name" value="Outer membrane efflux proteins (OEP)"/>
    <property type="match status" value="1"/>
</dbReference>
<evidence type="ECO:0000256" key="1">
    <source>
        <dbReference type="ARBA" id="ARBA00004442"/>
    </source>
</evidence>
<accession>A0A1K1Q2U6</accession>
<evidence type="ECO:0000256" key="3">
    <source>
        <dbReference type="ARBA" id="ARBA00022448"/>
    </source>
</evidence>
<protein>
    <submittedName>
        <fullName evidence="10">Outer membrane efflux protein</fullName>
    </submittedName>
</protein>
<keyword evidence="8" id="KW-0175">Coiled coil</keyword>
<evidence type="ECO:0000256" key="4">
    <source>
        <dbReference type="ARBA" id="ARBA00022452"/>
    </source>
</evidence>
<dbReference type="AlphaFoldDB" id="A0A1K1Q2U6"/>